<dbReference type="PANTHER" id="PTHR44337">
    <property type="entry name" value="CARCINOEMBRYONIC ANTIGEN-RELATED CELL ADHESION MOLECULE 8"/>
    <property type="match status" value="1"/>
</dbReference>
<keyword evidence="1" id="KW-0732">Signal</keyword>
<feature type="compositionally biased region" description="Basic residues" evidence="5">
    <location>
        <begin position="228"/>
        <end position="237"/>
    </location>
</feature>
<dbReference type="OrthoDB" id="10569730at2759"/>
<dbReference type="EMBL" id="UYJE01000053">
    <property type="protein sequence ID" value="VDH89689.1"/>
    <property type="molecule type" value="Genomic_DNA"/>
</dbReference>
<comment type="caution">
    <text evidence="8">The sequence shown here is derived from an EMBL/GenBank/DDBJ whole genome shotgun (WGS) entry which is preliminary data.</text>
</comment>
<dbReference type="SMART" id="SM00408">
    <property type="entry name" value="IGc2"/>
    <property type="match status" value="1"/>
</dbReference>
<feature type="region of interest" description="Disordered" evidence="5">
    <location>
        <begin position="220"/>
        <end position="255"/>
    </location>
</feature>
<keyword evidence="6" id="KW-0812">Transmembrane</keyword>
<evidence type="ECO:0000256" key="1">
    <source>
        <dbReference type="ARBA" id="ARBA00022729"/>
    </source>
</evidence>
<evidence type="ECO:0000256" key="3">
    <source>
        <dbReference type="ARBA" id="ARBA00023180"/>
    </source>
</evidence>
<keyword evidence="3" id="KW-0325">Glycoprotein</keyword>
<accession>A0A8B6BFH3</accession>
<dbReference type="InterPro" id="IPR007110">
    <property type="entry name" value="Ig-like_dom"/>
</dbReference>
<keyword evidence="9" id="KW-1185">Reference proteome</keyword>
<dbReference type="Gene3D" id="2.60.40.10">
    <property type="entry name" value="Immunoglobulins"/>
    <property type="match status" value="1"/>
</dbReference>
<name>A0A8B6BFH3_MYTGA</name>
<keyword evidence="6" id="KW-1133">Transmembrane helix</keyword>
<organism evidence="8 9">
    <name type="scientific">Mytilus galloprovincialis</name>
    <name type="common">Mediterranean mussel</name>
    <dbReference type="NCBI Taxonomy" id="29158"/>
    <lineage>
        <taxon>Eukaryota</taxon>
        <taxon>Metazoa</taxon>
        <taxon>Spiralia</taxon>
        <taxon>Lophotrochozoa</taxon>
        <taxon>Mollusca</taxon>
        <taxon>Bivalvia</taxon>
        <taxon>Autobranchia</taxon>
        <taxon>Pteriomorphia</taxon>
        <taxon>Mytilida</taxon>
        <taxon>Mytiloidea</taxon>
        <taxon>Mytilidae</taxon>
        <taxon>Mytilinae</taxon>
        <taxon>Mytilus</taxon>
    </lineage>
</organism>
<evidence type="ECO:0000256" key="5">
    <source>
        <dbReference type="SAM" id="MobiDB-lite"/>
    </source>
</evidence>
<evidence type="ECO:0000313" key="9">
    <source>
        <dbReference type="Proteomes" id="UP000596742"/>
    </source>
</evidence>
<evidence type="ECO:0000256" key="4">
    <source>
        <dbReference type="ARBA" id="ARBA00023319"/>
    </source>
</evidence>
<dbReference type="PROSITE" id="PS50835">
    <property type="entry name" value="IG_LIKE"/>
    <property type="match status" value="1"/>
</dbReference>
<dbReference type="AlphaFoldDB" id="A0A8B6BFH3"/>
<feature type="transmembrane region" description="Helical" evidence="6">
    <location>
        <begin position="118"/>
        <end position="142"/>
    </location>
</feature>
<dbReference type="PANTHER" id="PTHR44337:SF20">
    <property type="entry name" value="CARCINOEMBRYONIC ANTIGEN-RELATED CELL ADHESION MOLECULE 5-RELATED"/>
    <property type="match status" value="1"/>
</dbReference>
<evidence type="ECO:0000313" key="8">
    <source>
        <dbReference type="EMBL" id="VDH89689.1"/>
    </source>
</evidence>
<keyword evidence="2" id="KW-1015">Disulfide bond</keyword>
<dbReference type="InterPro" id="IPR003598">
    <property type="entry name" value="Ig_sub2"/>
</dbReference>
<keyword evidence="6" id="KW-0472">Membrane</keyword>
<dbReference type="Pfam" id="PF13927">
    <property type="entry name" value="Ig_3"/>
    <property type="match status" value="1"/>
</dbReference>
<protein>
    <recommendedName>
        <fullName evidence="7">Ig-like domain-containing protein</fullName>
    </recommendedName>
</protein>
<evidence type="ECO:0000256" key="6">
    <source>
        <dbReference type="SAM" id="Phobius"/>
    </source>
</evidence>
<dbReference type="Proteomes" id="UP000596742">
    <property type="component" value="Unassembled WGS sequence"/>
</dbReference>
<dbReference type="InterPro" id="IPR052598">
    <property type="entry name" value="IgSF_CEA-related"/>
</dbReference>
<dbReference type="SUPFAM" id="SSF48726">
    <property type="entry name" value="Immunoglobulin"/>
    <property type="match status" value="1"/>
</dbReference>
<evidence type="ECO:0000259" key="7">
    <source>
        <dbReference type="PROSITE" id="PS50835"/>
    </source>
</evidence>
<evidence type="ECO:0000256" key="2">
    <source>
        <dbReference type="ARBA" id="ARBA00023157"/>
    </source>
</evidence>
<feature type="domain" description="Ig-like" evidence="7">
    <location>
        <begin position="12"/>
        <end position="88"/>
    </location>
</feature>
<reference evidence="8" key="1">
    <citation type="submission" date="2018-11" db="EMBL/GenBank/DDBJ databases">
        <authorList>
            <person name="Alioto T."/>
            <person name="Alioto T."/>
        </authorList>
    </citation>
    <scope>NUCLEOTIDE SEQUENCE</scope>
</reference>
<sequence>MLIYITPLADIPVSTVTRTRISQIIGSPARLSCDTRANPSASEWQWFHNGISLSSTSKVLVVDIESDSEAGAYTCRAVNGVGTSLNISFNVDIVSGTVSGPDAAVVVDDTFGLSSGEIVAIILAILFVLLSFLVVCCCYKGYCASLCGRKQEQVSQKVEHGRVEIPTYNKETVESVIHLHKLGIPKFYENPETTELARDNTYVTPTQTCQQYLPNIEYTYNEEEEQRRRRRRKRKNNKRDQDKQMHEHIVHQIET</sequence>
<keyword evidence="4" id="KW-0393">Immunoglobulin domain</keyword>
<dbReference type="InterPro" id="IPR013783">
    <property type="entry name" value="Ig-like_fold"/>
</dbReference>
<dbReference type="InterPro" id="IPR036179">
    <property type="entry name" value="Ig-like_dom_sf"/>
</dbReference>
<proteinExistence type="predicted"/>
<gene>
    <name evidence="8" type="ORF">MGAL_10B083356</name>
</gene>
<feature type="compositionally biased region" description="Basic and acidic residues" evidence="5">
    <location>
        <begin position="238"/>
        <end position="255"/>
    </location>
</feature>